<accession>A0A316EAG7</accession>
<evidence type="ECO:0000313" key="1">
    <source>
        <dbReference type="EMBL" id="PWK27122.1"/>
    </source>
</evidence>
<dbReference type="AlphaFoldDB" id="A0A316EAG7"/>
<dbReference type="InterPro" id="IPR025427">
    <property type="entry name" value="DUF4160"/>
</dbReference>
<dbReference type="OrthoDB" id="122670at2"/>
<keyword evidence="2" id="KW-1185">Reference proteome</keyword>
<name>A0A316EAG7_9BACT</name>
<dbReference type="RefSeq" id="WP_109742687.1">
    <property type="nucleotide sequence ID" value="NZ_QGGO01000008.1"/>
</dbReference>
<evidence type="ECO:0000313" key="2">
    <source>
        <dbReference type="Proteomes" id="UP000245489"/>
    </source>
</evidence>
<dbReference type="Proteomes" id="UP000245489">
    <property type="component" value="Unassembled WGS sequence"/>
</dbReference>
<proteinExistence type="predicted"/>
<dbReference type="EMBL" id="QGGO01000008">
    <property type="protein sequence ID" value="PWK27122.1"/>
    <property type="molecule type" value="Genomic_DNA"/>
</dbReference>
<gene>
    <name evidence="1" type="ORF">LV89_01936</name>
</gene>
<sequence>MFEFLQGIKIYVYDFDHNPPHFHAISAEYEVLISIITLEVLKGEMPKPQLKRILKWAKINQQALLEEFEFLNPHLRK</sequence>
<protein>
    <submittedName>
        <fullName evidence="1">Uncharacterized protein DUF4160</fullName>
    </submittedName>
</protein>
<reference evidence="1 2" key="1">
    <citation type="submission" date="2018-05" db="EMBL/GenBank/DDBJ databases">
        <title>Genomic Encyclopedia of Archaeal and Bacterial Type Strains, Phase II (KMG-II): from individual species to whole genera.</title>
        <authorList>
            <person name="Goeker M."/>
        </authorList>
    </citation>
    <scope>NUCLEOTIDE SEQUENCE [LARGE SCALE GENOMIC DNA]</scope>
    <source>
        <strain evidence="1 2">DSM 22214</strain>
    </source>
</reference>
<organism evidence="1 2">
    <name type="scientific">Arcicella aurantiaca</name>
    <dbReference type="NCBI Taxonomy" id="591202"/>
    <lineage>
        <taxon>Bacteria</taxon>
        <taxon>Pseudomonadati</taxon>
        <taxon>Bacteroidota</taxon>
        <taxon>Cytophagia</taxon>
        <taxon>Cytophagales</taxon>
        <taxon>Flectobacillaceae</taxon>
        <taxon>Arcicella</taxon>
    </lineage>
</organism>
<dbReference type="Pfam" id="PF13711">
    <property type="entry name" value="DUF4160"/>
    <property type="match status" value="1"/>
</dbReference>
<comment type="caution">
    <text evidence="1">The sequence shown here is derived from an EMBL/GenBank/DDBJ whole genome shotgun (WGS) entry which is preliminary data.</text>
</comment>